<comment type="catalytic activity">
    <reaction evidence="1">
        <text>guanosine(46) in tRNA + S-adenosyl-L-methionine = N(7)-methylguanosine(46) in tRNA + S-adenosyl-L-homocysteine</text>
        <dbReference type="Rhea" id="RHEA:42708"/>
        <dbReference type="Rhea" id="RHEA-COMP:10188"/>
        <dbReference type="Rhea" id="RHEA-COMP:10189"/>
        <dbReference type="ChEBI" id="CHEBI:57856"/>
        <dbReference type="ChEBI" id="CHEBI:59789"/>
        <dbReference type="ChEBI" id="CHEBI:74269"/>
        <dbReference type="ChEBI" id="CHEBI:74480"/>
        <dbReference type="EC" id="2.1.1.33"/>
    </reaction>
</comment>
<dbReference type="Proteomes" id="UP001239782">
    <property type="component" value="Chromosome"/>
</dbReference>
<dbReference type="Gene3D" id="3.40.50.150">
    <property type="entry name" value="Vaccinia Virus protein VP39"/>
    <property type="match status" value="1"/>
</dbReference>
<gene>
    <name evidence="8" type="ORF">Q9312_04735</name>
</gene>
<dbReference type="InterPro" id="IPR029063">
    <property type="entry name" value="SAM-dependent_MTases_sf"/>
</dbReference>
<keyword evidence="7" id="KW-0819">tRNA processing</keyword>
<evidence type="ECO:0000256" key="2">
    <source>
        <dbReference type="ARBA" id="ARBA00003015"/>
    </source>
</evidence>
<evidence type="ECO:0000256" key="1">
    <source>
        <dbReference type="ARBA" id="ARBA00000142"/>
    </source>
</evidence>
<evidence type="ECO:0000256" key="5">
    <source>
        <dbReference type="ARBA" id="ARBA00022679"/>
    </source>
</evidence>
<evidence type="ECO:0000256" key="6">
    <source>
        <dbReference type="ARBA" id="ARBA00022691"/>
    </source>
</evidence>
<dbReference type="AlphaFoldDB" id="A0AA51X7S9"/>
<dbReference type="GO" id="GO:0008176">
    <property type="term" value="F:tRNA (guanine(46)-N7)-methyltransferase activity"/>
    <property type="evidence" value="ECO:0007669"/>
    <property type="project" value="UniProtKB-EC"/>
</dbReference>
<comment type="function">
    <text evidence="2">Catalyzes the formation of N(7)-methylguanine at position 46 (m7G46) in tRNA.</text>
</comment>
<dbReference type="CDD" id="cd02440">
    <property type="entry name" value="AdoMet_MTases"/>
    <property type="match status" value="1"/>
</dbReference>
<keyword evidence="5" id="KW-0808">Transferase</keyword>
<evidence type="ECO:0000256" key="7">
    <source>
        <dbReference type="ARBA" id="ARBA00022694"/>
    </source>
</evidence>
<reference evidence="8 9" key="1">
    <citation type="submission" date="2023-08" db="EMBL/GenBank/DDBJ databases">
        <title>Pleionea litopenaei sp. nov., isolated from stomach of juvenile Litopenaeus vannamei.</title>
        <authorList>
            <person name="Rho A.M."/>
            <person name="Hwang C.Y."/>
        </authorList>
    </citation>
    <scope>NUCLEOTIDE SEQUENCE [LARGE SCALE GENOMIC DNA]</scope>
    <source>
        <strain evidence="8 9">HL-JVS1</strain>
    </source>
</reference>
<dbReference type="InterPro" id="IPR003358">
    <property type="entry name" value="tRNA_(Gua-N-7)_MeTrfase_Trmb"/>
</dbReference>
<dbReference type="EC" id="2.1.1.33" evidence="3"/>
<evidence type="ECO:0000313" key="9">
    <source>
        <dbReference type="Proteomes" id="UP001239782"/>
    </source>
</evidence>
<dbReference type="Pfam" id="PF02390">
    <property type="entry name" value="Methyltransf_4"/>
    <property type="match status" value="1"/>
</dbReference>
<sequence>MEKNSREITSDQEGVHGDLLYLVEKYVNNHYLKPIQNHNKEAFVNILSIIQDDEELPILDSCCGTGMSSFKLAERFPERRVIGIDQSAKRLSKQASKNEQVVLVRANCEDLWRLFVQHDIKFYRHCIFYPNPWPKSEHLKRRWHGHPVFPVLKQLSEQIEVRSNWRTYVEEFAIAWQALTSNTGDLMEFRATENMTLFEKKYQESGQPLYRFEAKS</sequence>
<dbReference type="KEGG" id="plei:Q9312_04735"/>
<name>A0AA51X7S9_9GAMM</name>
<dbReference type="EMBL" id="CP133548">
    <property type="protein sequence ID" value="WMS88224.1"/>
    <property type="molecule type" value="Genomic_DNA"/>
</dbReference>
<keyword evidence="6" id="KW-0949">S-adenosyl-L-methionine</keyword>
<accession>A0AA51X7S9</accession>
<evidence type="ECO:0000256" key="3">
    <source>
        <dbReference type="ARBA" id="ARBA00011977"/>
    </source>
</evidence>
<dbReference type="RefSeq" id="WP_309203428.1">
    <property type="nucleotide sequence ID" value="NZ_CP133548.1"/>
</dbReference>
<protein>
    <recommendedName>
        <fullName evidence="3">tRNA (guanine(46)-N(7))-methyltransferase</fullName>
        <ecNumber evidence="3">2.1.1.33</ecNumber>
    </recommendedName>
</protein>
<proteinExistence type="predicted"/>
<keyword evidence="9" id="KW-1185">Reference proteome</keyword>
<keyword evidence="4 8" id="KW-0489">Methyltransferase</keyword>
<organism evidence="8 9">
    <name type="scientific">Pleionea litopenaei</name>
    <dbReference type="NCBI Taxonomy" id="3070815"/>
    <lineage>
        <taxon>Bacteria</taxon>
        <taxon>Pseudomonadati</taxon>
        <taxon>Pseudomonadota</taxon>
        <taxon>Gammaproteobacteria</taxon>
        <taxon>Oceanospirillales</taxon>
        <taxon>Pleioneaceae</taxon>
        <taxon>Pleionea</taxon>
    </lineage>
</organism>
<evidence type="ECO:0000313" key="8">
    <source>
        <dbReference type="EMBL" id="WMS88224.1"/>
    </source>
</evidence>
<evidence type="ECO:0000256" key="4">
    <source>
        <dbReference type="ARBA" id="ARBA00022603"/>
    </source>
</evidence>
<dbReference type="SUPFAM" id="SSF53335">
    <property type="entry name" value="S-adenosyl-L-methionine-dependent methyltransferases"/>
    <property type="match status" value="1"/>
</dbReference>